<keyword evidence="2" id="KW-1185">Reference proteome</keyword>
<dbReference type="Proteomes" id="UP000076268">
    <property type="component" value="Unassembled WGS sequence"/>
</dbReference>
<dbReference type="AlphaFoldDB" id="A0A154BQS3"/>
<name>A0A154BQS3_ANASB</name>
<comment type="caution">
    <text evidence="1">The sequence shown here is derived from an EMBL/GenBank/DDBJ whole genome shotgun (WGS) entry which is preliminary data.</text>
</comment>
<sequence>MRQIEVVPSDINNILRVFTFSNLSAITTPDAVVVLTPDVQAALVVGLNSIRVRDATDLENDLKDVLDVFIISNAGTITSSTTVLVDSSTLSPSLSNAGIV</sequence>
<reference evidence="1 2" key="1">
    <citation type="submission" date="2016-02" db="EMBL/GenBank/DDBJ databases">
        <title>Anaerosporomusa subterraneum gen. nov., sp. nov., a spore-forming obligate anaerobe isolated from saprolite.</title>
        <authorList>
            <person name="Choi J.K."/>
            <person name="Shah M."/>
            <person name="Yee N."/>
        </authorList>
    </citation>
    <scope>NUCLEOTIDE SEQUENCE [LARGE SCALE GENOMIC DNA]</scope>
    <source>
        <strain evidence="1 2">RU4</strain>
    </source>
</reference>
<accession>A0A154BQS3</accession>
<organism evidence="1 2">
    <name type="scientific">Anaerosporomusa subterranea</name>
    <dbReference type="NCBI Taxonomy" id="1794912"/>
    <lineage>
        <taxon>Bacteria</taxon>
        <taxon>Bacillati</taxon>
        <taxon>Bacillota</taxon>
        <taxon>Negativicutes</taxon>
        <taxon>Acetonemataceae</taxon>
        <taxon>Anaerosporomusa</taxon>
    </lineage>
</organism>
<gene>
    <name evidence="1" type="ORF">AXX12_07360</name>
</gene>
<evidence type="ECO:0000313" key="1">
    <source>
        <dbReference type="EMBL" id="KYZ76249.1"/>
    </source>
</evidence>
<protein>
    <submittedName>
        <fullName evidence="1">Uncharacterized protein</fullName>
    </submittedName>
</protein>
<proteinExistence type="predicted"/>
<evidence type="ECO:0000313" key="2">
    <source>
        <dbReference type="Proteomes" id="UP000076268"/>
    </source>
</evidence>
<dbReference type="EMBL" id="LSGP01000017">
    <property type="protein sequence ID" value="KYZ76249.1"/>
    <property type="molecule type" value="Genomic_DNA"/>
</dbReference>